<dbReference type="Proteomes" id="UP000323337">
    <property type="component" value="Unassembled WGS sequence"/>
</dbReference>
<sequence>MRFYLKVVLIVLAAAFTVNAAVIDQVLVEGNKRVPDKKILQKAVQEGSEFDLAEVDKSIERLYKTGLFINVKVDLKVTDKVIVTYIVEEKPFINAIYFEGNEDIDRGALLEKLSISEGDAFEKSAIENAVKTIIAEYQDRNYYNVEVKFSVEQRPDNTVDIIFTIKEGKEAKVEDIKFYGNDNISDDKLEDIIQTSEKGFFSWLTGSGKLKSQELAVDRQRIRATYLNNGYIQAKVGKPEVIYDEDKTEITLIFRIQEGKQYHIGEIHFEGN</sequence>
<evidence type="ECO:0000313" key="5">
    <source>
        <dbReference type="EMBL" id="TYB36010.1"/>
    </source>
</evidence>
<dbReference type="AlphaFoldDB" id="A0A5D0MV29"/>
<dbReference type="Pfam" id="PF07244">
    <property type="entry name" value="POTRA"/>
    <property type="match status" value="3"/>
</dbReference>
<keyword evidence="3" id="KW-0732">Signal</keyword>
<comment type="caution">
    <text evidence="5">The sequence shown here is derived from an EMBL/GenBank/DDBJ whole genome shotgun (WGS) entry which is preliminary data.</text>
</comment>
<comment type="subcellular location">
    <subcellularLocation>
        <location evidence="1">Membrane</location>
    </subcellularLocation>
</comment>
<accession>A0A5D0MV29</accession>
<name>A0A5D0MV29_FLESI</name>
<dbReference type="InterPro" id="IPR034746">
    <property type="entry name" value="POTRA"/>
</dbReference>
<dbReference type="RefSeq" id="WP_303700062.1">
    <property type="nucleotide sequence ID" value="NZ_VSIV01000029.1"/>
</dbReference>
<feature type="domain" description="POTRA" evidence="4">
    <location>
        <begin position="171"/>
        <end position="259"/>
    </location>
</feature>
<feature type="chain" id="PRO_5022780846" evidence="3">
    <location>
        <begin position="21"/>
        <end position="272"/>
    </location>
</feature>
<feature type="domain" description="POTRA" evidence="4">
    <location>
        <begin position="91"/>
        <end position="168"/>
    </location>
</feature>
<feature type="non-terminal residue" evidence="5">
    <location>
        <position position="272"/>
    </location>
</feature>
<evidence type="ECO:0000256" key="3">
    <source>
        <dbReference type="SAM" id="SignalP"/>
    </source>
</evidence>
<evidence type="ECO:0000256" key="2">
    <source>
        <dbReference type="ARBA" id="ARBA00023136"/>
    </source>
</evidence>
<proteinExistence type="predicted"/>
<dbReference type="Gene3D" id="3.10.20.310">
    <property type="entry name" value="membrane protein fhac"/>
    <property type="match status" value="3"/>
</dbReference>
<feature type="signal peptide" evidence="3">
    <location>
        <begin position="1"/>
        <end position="20"/>
    </location>
</feature>
<protein>
    <submittedName>
        <fullName evidence="5">Outer membrane protein assembly factor BamA</fullName>
    </submittedName>
</protein>
<organism evidence="5 6">
    <name type="scientific">Flexistipes sinusarabici</name>
    <dbReference type="NCBI Taxonomy" id="2352"/>
    <lineage>
        <taxon>Bacteria</taxon>
        <taxon>Pseudomonadati</taxon>
        <taxon>Deferribacterota</taxon>
        <taxon>Deferribacteres</taxon>
        <taxon>Deferribacterales</taxon>
        <taxon>Flexistipitaceae</taxon>
        <taxon>Flexistipes</taxon>
    </lineage>
</organism>
<dbReference type="PROSITE" id="PS51779">
    <property type="entry name" value="POTRA"/>
    <property type="match status" value="3"/>
</dbReference>
<dbReference type="EMBL" id="VSIV01000029">
    <property type="protein sequence ID" value="TYB36010.1"/>
    <property type="molecule type" value="Genomic_DNA"/>
</dbReference>
<reference evidence="5 6" key="1">
    <citation type="submission" date="2019-08" db="EMBL/GenBank/DDBJ databases">
        <title>Genomic characterization of a novel candidate phylum (ARYD3) from a high temperature, high salinity tertiary oil reservoir in north central Oklahoma, USA.</title>
        <authorList>
            <person name="Youssef N.H."/>
            <person name="Yadav A."/>
            <person name="Elshahed M.S."/>
        </authorList>
    </citation>
    <scope>NUCLEOTIDE SEQUENCE [LARGE SCALE GENOMIC DNA]</scope>
    <source>
        <strain evidence="5">ARYD1</strain>
    </source>
</reference>
<evidence type="ECO:0000313" key="6">
    <source>
        <dbReference type="Proteomes" id="UP000323337"/>
    </source>
</evidence>
<dbReference type="InterPro" id="IPR010827">
    <property type="entry name" value="BamA/TamA_POTRA"/>
</dbReference>
<evidence type="ECO:0000256" key="1">
    <source>
        <dbReference type="ARBA" id="ARBA00004370"/>
    </source>
</evidence>
<keyword evidence="2" id="KW-0472">Membrane</keyword>
<feature type="domain" description="POTRA" evidence="4">
    <location>
        <begin position="21"/>
        <end position="90"/>
    </location>
</feature>
<gene>
    <name evidence="5" type="ORF">FXF49_01040</name>
</gene>
<evidence type="ECO:0000259" key="4">
    <source>
        <dbReference type="PROSITE" id="PS51779"/>
    </source>
</evidence>
<dbReference type="GO" id="GO:0019867">
    <property type="term" value="C:outer membrane"/>
    <property type="evidence" value="ECO:0007669"/>
    <property type="project" value="InterPro"/>
</dbReference>